<reference evidence="7 8" key="1">
    <citation type="submission" date="2020-07" db="EMBL/GenBank/DDBJ databases">
        <authorList>
            <person name="Feng X."/>
        </authorList>
    </citation>
    <scope>NUCLEOTIDE SEQUENCE [LARGE SCALE GENOMIC DNA]</scope>
    <source>
        <strain evidence="7 8">JCM31066</strain>
    </source>
</reference>
<evidence type="ECO:0000313" key="7">
    <source>
        <dbReference type="EMBL" id="MBC2594157.1"/>
    </source>
</evidence>
<dbReference type="GO" id="GO:0046872">
    <property type="term" value="F:metal ion binding"/>
    <property type="evidence" value="ECO:0007669"/>
    <property type="project" value="UniProtKB-KW"/>
</dbReference>
<dbReference type="InterPro" id="IPR051198">
    <property type="entry name" value="BchE-like"/>
</dbReference>
<dbReference type="GO" id="GO:0051536">
    <property type="term" value="F:iron-sulfur cluster binding"/>
    <property type="evidence" value="ECO:0007669"/>
    <property type="project" value="UniProtKB-KW"/>
</dbReference>
<dbReference type="SMART" id="SM00729">
    <property type="entry name" value="Elp3"/>
    <property type="match status" value="1"/>
</dbReference>
<dbReference type="SFLD" id="SFLDG01082">
    <property type="entry name" value="B12-binding_domain_containing"/>
    <property type="match status" value="1"/>
</dbReference>
<dbReference type="InterPro" id="IPR034530">
    <property type="entry name" value="HpnP-like"/>
</dbReference>
<keyword evidence="2" id="KW-0949">S-adenosyl-L-methionine</keyword>
<keyword evidence="8" id="KW-1185">Reference proteome</keyword>
<dbReference type="InterPro" id="IPR058240">
    <property type="entry name" value="rSAM_sf"/>
</dbReference>
<keyword evidence="4" id="KW-0408">Iron</keyword>
<dbReference type="CDD" id="cd01335">
    <property type="entry name" value="Radical_SAM"/>
    <property type="match status" value="1"/>
</dbReference>
<dbReference type="Pfam" id="PF13282">
    <property type="entry name" value="DUF4070"/>
    <property type="match status" value="1"/>
</dbReference>
<sequence length="493" mass="56083">MNVLLVYPEFPATFWSFKHALKFVGKKSSFPPLGLLTVAAMLPADWQLKLVDLNVRRLRRQDVEAADAVMISAMTVQQDSTEQVIKLAKSLGKTVIAGGPLFTCEPEKYPEVDHLILNEAELTLPPFLADFAAGRARRIYSDTSRFPEMEKTPVPRWDLVRVKDYASLSIQFSRGCPFNCDFCNVTALLGHRPRLKPVPQIIEELDAIYASGWRGSVFFVDDNFIGNKRVLKRELLPALIDWQRDKTGIPFYTEASINLSDDEDLMNMMAQSGFDTVFIGLETPSEQGLADCNKKQNVGRDLVACVHKIQRHGLQVQGGFIVGFDSDNESIFQRQIDFIQNSGIVMAMVGILQAPVGTALYERMKEEGRLLGNSLGNNTKAVSNFVTRMNPEKLREGYRNLFKGLYLPKPYYKRVKTLLRNYKAPVITEPLNYIKVRAFLRSCVRLGVLGRERYHYWKLLVWVMLRRRALLPLAVNLAITGHHFRKVYEQDAM</sequence>
<dbReference type="SFLD" id="SFLDS00029">
    <property type="entry name" value="Radical_SAM"/>
    <property type="match status" value="1"/>
</dbReference>
<evidence type="ECO:0000256" key="2">
    <source>
        <dbReference type="ARBA" id="ARBA00022691"/>
    </source>
</evidence>
<evidence type="ECO:0000256" key="1">
    <source>
        <dbReference type="ARBA" id="ARBA00001966"/>
    </source>
</evidence>
<accession>A0A842HF08</accession>
<evidence type="ECO:0000256" key="4">
    <source>
        <dbReference type="ARBA" id="ARBA00023004"/>
    </source>
</evidence>
<dbReference type="Pfam" id="PF02310">
    <property type="entry name" value="B12-binding"/>
    <property type="match status" value="1"/>
</dbReference>
<keyword evidence="5" id="KW-0411">Iron-sulfur</keyword>
<keyword evidence="3" id="KW-0479">Metal-binding</keyword>
<dbReference type="InterPro" id="IPR006158">
    <property type="entry name" value="Cobalamin-bd"/>
</dbReference>
<gene>
    <name evidence="7" type="ORF">H5P28_07760</name>
</gene>
<dbReference type="InterPro" id="IPR025274">
    <property type="entry name" value="DUF4070"/>
</dbReference>
<dbReference type="SUPFAM" id="SSF102114">
    <property type="entry name" value="Radical SAM enzymes"/>
    <property type="match status" value="1"/>
</dbReference>
<dbReference type="Proteomes" id="UP000546464">
    <property type="component" value="Unassembled WGS sequence"/>
</dbReference>
<protein>
    <submittedName>
        <fullName evidence="7">B12-binding domain-containing radical SAM protein</fullName>
    </submittedName>
</protein>
<evidence type="ECO:0000256" key="3">
    <source>
        <dbReference type="ARBA" id="ARBA00022723"/>
    </source>
</evidence>
<feature type="domain" description="Radical SAM core" evidence="6">
    <location>
        <begin position="162"/>
        <end position="399"/>
    </location>
</feature>
<dbReference type="Gene3D" id="3.40.50.280">
    <property type="entry name" value="Cobalamin-binding domain"/>
    <property type="match status" value="1"/>
</dbReference>
<dbReference type="PROSITE" id="PS51918">
    <property type="entry name" value="RADICAL_SAM"/>
    <property type="match status" value="1"/>
</dbReference>
<dbReference type="InterPro" id="IPR034466">
    <property type="entry name" value="Methyltransferase_Class_B"/>
</dbReference>
<dbReference type="Pfam" id="PF04055">
    <property type="entry name" value="Radical_SAM"/>
    <property type="match status" value="1"/>
</dbReference>
<dbReference type="EMBL" id="JACHVB010000020">
    <property type="protein sequence ID" value="MBC2594157.1"/>
    <property type="molecule type" value="Genomic_DNA"/>
</dbReference>
<evidence type="ECO:0000256" key="5">
    <source>
        <dbReference type="ARBA" id="ARBA00023014"/>
    </source>
</evidence>
<dbReference type="InterPro" id="IPR007197">
    <property type="entry name" value="rSAM"/>
</dbReference>
<dbReference type="GO" id="GO:0003824">
    <property type="term" value="F:catalytic activity"/>
    <property type="evidence" value="ECO:0007669"/>
    <property type="project" value="InterPro"/>
</dbReference>
<comment type="cofactor">
    <cofactor evidence="1">
        <name>[4Fe-4S] cluster</name>
        <dbReference type="ChEBI" id="CHEBI:49883"/>
    </cofactor>
</comment>
<evidence type="ECO:0000259" key="6">
    <source>
        <dbReference type="PROSITE" id="PS51918"/>
    </source>
</evidence>
<name>A0A842HF08_9BACT</name>
<dbReference type="PANTHER" id="PTHR43409">
    <property type="entry name" value="ANAEROBIC MAGNESIUM-PROTOPORPHYRIN IX MONOMETHYL ESTER CYCLASE-RELATED"/>
    <property type="match status" value="1"/>
</dbReference>
<proteinExistence type="predicted"/>
<comment type="caution">
    <text evidence="7">The sequence shown here is derived from an EMBL/GenBank/DDBJ whole genome shotgun (WGS) entry which is preliminary data.</text>
</comment>
<dbReference type="GO" id="GO:0031419">
    <property type="term" value="F:cobalamin binding"/>
    <property type="evidence" value="ECO:0007669"/>
    <property type="project" value="InterPro"/>
</dbReference>
<dbReference type="Gene3D" id="3.80.30.20">
    <property type="entry name" value="tm_1862 like domain"/>
    <property type="match status" value="1"/>
</dbReference>
<organism evidence="7 8">
    <name type="scientific">Ruficoccus amylovorans</name>
    <dbReference type="NCBI Taxonomy" id="1804625"/>
    <lineage>
        <taxon>Bacteria</taxon>
        <taxon>Pseudomonadati</taxon>
        <taxon>Verrucomicrobiota</taxon>
        <taxon>Opitutia</taxon>
        <taxon>Puniceicoccales</taxon>
        <taxon>Cerasicoccaceae</taxon>
        <taxon>Ruficoccus</taxon>
    </lineage>
</organism>
<dbReference type="PANTHER" id="PTHR43409:SF3">
    <property type="entry name" value="HYPOTHETICAL METHYLTRANSFERASE"/>
    <property type="match status" value="1"/>
</dbReference>
<dbReference type="SFLD" id="SFLDG01123">
    <property type="entry name" value="methyltransferase_(Class_B)"/>
    <property type="match status" value="1"/>
</dbReference>
<evidence type="ECO:0000313" key="8">
    <source>
        <dbReference type="Proteomes" id="UP000546464"/>
    </source>
</evidence>
<dbReference type="AlphaFoldDB" id="A0A842HF08"/>
<dbReference type="InterPro" id="IPR006638">
    <property type="entry name" value="Elp3/MiaA/NifB-like_rSAM"/>
</dbReference>
<dbReference type="SFLD" id="SFLDF00303">
    <property type="entry name" value="hopanoid_C2-methyltransferase"/>
    <property type="match status" value="1"/>
</dbReference>
<dbReference type="GO" id="GO:0005829">
    <property type="term" value="C:cytosol"/>
    <property type="evidence" value="ECO:0007669"/>
    <property type="project" value="TreeGrafter"/>
</dbReference>
<dbReference type="InterPro" id="IPR023404">
    <property type="entry name" value="rSAM_horseshoe"/>
</dbReference>
<dbReference type="RefSeq" id="WP_185675139.1">
    <property type="nucleotide sequence ID" value="NZ_JACHVB010000020.1"/>
</dbReference>